<evidence type="ECO:0000256" key="1">
    <source>
        <dbReference type="ARBA" id="ARBA00005564"/>
    </source>
</evidence>
<dbReference type="GO" id="GO:0006006">
    <property type="term" value="P:glucose metabolic process"/>
    <property type="evidence" value="ECO:0007669"/>
    <property type="project" value="UniProtKB-KW"/>
</dbReference>
<dbReference type="FunFam" id="2.130.10.10:FF:000306">
    <property type="entry name" value="3-carboxymuconate cyclase"/>
    <property type="match status" value="1"/>
</dbReference>
<dbReference type="PANTHER" id="PTHR30344:SF1">
    <property type="entry name" value="6-PHOSPHOGLUCONOLACTONASE"/>
    <property type="match status" value="1"/>
</dbReference>
<dbReference type="PANTHER" id="PTHR30344">
    <property type="entry name" value="6-PHOSPHOGLUCONOLACTONASE-RELATED"/>
    <property type="match status" value="1"/>
</dbReference>
<name>A0AA96ETR6_9FLAO</name>
<proteinExistence type="inferred from homology"/>
<dbReference type="Gene3D" id="2.130.10.10">
    <property type="entry name" value="YVTN repeat-like/Quinoprotein amine dehydrogenase"/>
    <property type="match status" value="1"/>
</dbReference>
<dbReference type="InterPro" id="IPR011048">
    <property type="entry name" value="Haem_d1_sf"/>
</dbReference>
<sequence>MTKSIILFTVVFINFSILAQENKHHLLIGTYTNTCESDGIYVYDFDSTTGKAQLKSSTKGIVNPSYLTISEDKTKVYSVNEAGDKSQVSVFNYSATSGTLELLNQVDAHGADPCYITATDENIIVATYSGGTISIFDKKPNGELLFQQVFKHNGKSINQERQEKSHLHMVQLAPDKKHLLATDLGADFIYSYKFNTKERNNTLSFGNAIKIKPGSGPRHFSFSPNGNYLYLINELDGSLDVFKYKNGNLKLIQETSIVANDFKGNTSAADIHVSSDGKFLYATNRGDANTISCFEIKKNGKLKFKQTLNTLGKGPRNFTIDPSGKFLLVAHQYTNNVVIFNVDKQTGMLTDTGNRIELCSPVCLVFE</sequence>
<dbReference type="EMBL" id="CP134878">
    <property type="protein sequence ID" value="WNM18096.1"/>
    <property type="molecule type" value="Genomic_DNA"/>
</dbReference>
<comment type="similarity">
    <text evidence="1">Belongs to the cycloisomerase 2 family.</text>
</comment>
<evidence type="ECO:0000313" key="4">
    <source>
        <dbReference type="EMBL" id="WNM22148.1"/>
    </source>
</evidence>
<dbReference type="SUPFAM" id="SSF51004">
    <property type="entry name" value="C-terminal (heme d1) domain of cytochrome cd1-nitrite reductase"/>
    <property type="match status" value="1"/>
</dbReference>
<evidence type="ECO:0000256" key="2">
    <source>
        <dbReference type="ARBA" id="ARBA00022526"/>
    </source>
</evidence>
<accession>A0AA96F354</accession>
<dbReference type="EMBL" id="CP134890">
    <property type="protein sequence ID" value="WNM22148.1"/>
    <property type="molecule type" value="Genomic_DNA"/>
</dbReference>
<evidence type="ECO:0000313" key="3">
    <source>
        <dbReference type="EMBL" id="WNM18096.1"/>
    </source>
</evidence>
<keyword evidence="3" id="KW-0378">Hydrolase</keyword>
<dbReference type="InterPro" id="IPR015943">
    <property type="entry name" value="WD40/YVTN_repeat-like_dom_sf"/>
</dbReference>
<reference evidence="3 5" key="1">
    <citation type="submission" date="2023-09" db="EMBL/GenBank/DDBJ databases">
        <title>Flavobacterium sp. a novel bacteria isolate from Pepper rhizosphere.</title>
        <authorList>
            <person name="Peng Y."/>
            <person name="Lee J."/>
        </authorList>
    </citation>
    <scope>NUCLEOTIDE SEQUENCE</scope>
    <source>
        <strain evidence="3">PMR2A8</strain>
        <strain evidence="4 5">PMTSA4</strain>
    </source>
</reference>
<keyword evidence="2" id="KW-0313">Glucose metabolism</keyword>
<organism evidence="3">
    <name type="scientific">Flavobacterium capsici</name>
    <dbReference type="NCBI Taxonomy" id="3075618"/>
    <lineage>
        <taxon>Bacteria</taxon>
        <taxon>Pseudomonadati</taxon>
        <taxon>Bacteroidota</taxon>
        <taxon>Flavobacteriia</taxon>
        <taxon>Flavobacteriales</taxon>
        <taxon>Flavobacteriaceae</taxon>
        <taxon>Flavobacterium</taxon>
    </lineage>
</organism>
<dbReference type="InterPro" id="IPR019405">
    <property type="entry name" value="Lactonase_7-beta_prop"/>
</dbReference>
<dbReference type="Proteomes" id="UP001304515">
    <property type="component" value="Chromosome"/>
</dbReference>
<dbReference type="InterPro" id="IPR050282">
    <property type="entry name" value="Cycloisomerase_2"/>
</dbReference>
<gene>
    <name evidence="4" type="ORF">RN605_02030</name>
    <name evidence="3" type="ORF">RN608_08730</name>
</gene>
<dbReference type="AlphaFoldDB" id="A0AA96ETR6"/>
<protein>
    <submittedName>
        <fullName evidence="3">Lactonase family protein</fullName>
        <ecNumber evidence="3">3.1.1.-</ecNumber>
    </submittedName>
</protein>
<dbReference type="Pfam" id="PF10282">
    <property type="entry name" value="Lactonase"/>
    <property type="match status" value="1"/>
</dbReference>
<dbReference type="GO" id="GO:0017057">
    <property type="term" value="F:6-phosphogluconolactonase activity"/>
    <property type="evidence" value="ECO:0007669"/>
    <property type="project" value="TreeGrafter"/>
</dbReference>
<dbReference type="EC" id="3.1.1.-" evidence="3"/>
<evidence type="ECO:0000313" key="5">
    <source>
        <dbReference type="Proteomes" id="UP001304515"/>
    </source>
</evidence>
<accession>A0AA96ETR6</accession>
<dbReference type="RefSeq" id="WP_313321746.1">
    <property type="nucleotide sequence ID" value="NZ_CP134878.1"/>
</dbReference>
<keyword evidence="5" id="KW-1185">Reference proteome</keyword>
<keyword evidence="2" id="KW-0119">Carbohydrate metabolism</keyword>
<dbReference type="KEGG" id="fcj:RN605_02030"/>